<dbReference type="Proteomes" id="UP001172673">
    <property type="component" value="Unassembled WGS sequence"/>
</dbReference>
<evidence type="ECO:0000313" key="3">
    <source>
        <dbReference type="Proteomes" id="UP001172673"/>
    </source>
</evidence>
<name>A0AA38X367_9EURO</name>
<reference evidence="2" key="1">
    <citation type="submission" date="2022-10" db="EMBL/GenBank/DDBJ databases">
        <title>Culturing micro-colonial fungi from biological soil crusts in the Mojave desert and describing Neophaeococcomyces mojavensis, and introducing the new genera and species Taxawa tesnikishii.</title>
        <authorList>
            <person name="Kurbessoian T."/>
            <person name="Stajich J.E."/>
        </authorList>
    </citation>
    <scope>NUCLEOTIDE SEQUENCE</scope>
    <source>
        <strain evidence="2">TK_41</strain>
    </source>
</reference>
<dbReference type="InterPro" id="IPR029068">
    <property type="entry name" value="Glyas_Bleomycin-R_OHBP_Dase"/>
</dbReference>
<dbReference type="EMBL" id="JAPDRK010000015">
    <property type="protein sequence ID" value="KAJ9605986.1"/>
    <property type="molecule type" value="Genomic_DNA"/>
</dbReference>
<gene>
    <name evidence="2" type="ORF">H2200_009835</name>
</gene>
<protein>
    <recommendedName>
        <fullName evidence="1">VOC domain-containing protein</fullName>
    </recommendedName>
</protein>
<accession>A0AA38X367</accession>
<sequence>MASFEKCYDVISPIKLAHIVLRTNKFEEMCEFYKKFLGAGVEFENEVACFLRYDDEHHRIGILKLNGLFDSGRSAPGLEHIAFTFASLADLLKVWQQRKALGIEPAWCVNHGGTTSMYYEDPDGNKLESEVDNFDDDAELEKFIRSENFRANPVGTDFDPLELIKRLEAGEPEHDVKMRIESGPRQFPSFVGQKV</sequence>
<proteinExistence type="predicted"/>
<dbReference type="Gene3D" id="3.10.180.10">
    <property type="entry name" value="2,3-Dihydroxybiphenyl 1,2-Dioxygenase, domain 1"/>
    <property type="match status" value="1"/>
</dbReference>
<evidence type="ECO:0000313" key="2">
    <source>
        <dbReference type="EMBL" id="KAJ9605986.1"/>
    </source>
</evidence>
<dbReference type="SUPFAM" id="SSF54593">
    <property type="entry name" value="Glyoxalase/Bleomycin resistance protein/Dihydroxybiphenyl dioxygenase"/>
    <property type="match status" value="1"/>
</dbReference>
<comment type="caution">
    <text evidence="2">The sequence shown here is derived from an EMBL/GenBank/DDBJ whole genome shotgun (WGS) entry which is preliminary data.</text>
</comment>
<feature type="domain" description="VOC" evidence="1">
    <location>
        <begin position="15"/>
        <end position="132"/>
    </location>
</feature>
<evidence type="ECO:0000259" key="1">
    <source>
        <dbReference type="PROSITE" id="PS51819"/>
    </source>
</evidence>
<dbReference type="InterPro" id="IPR004360">
    <property type="entry name" value="Glyas_Fos-R_dOase_dom"/>
</dbReference>
<dbReference type="PROSITE" id="PS51819">
    <property type="entry name" value="VOC"/>
    <property type="match status" value="1"/>
</dbReference>
<dbReference type="AlphaFoldDB" id="A0AA38X367"/>
<organism evidence="2 3">
    <name type="scientific">Cladophialophora chaetospira</name>
    <dbReference type="NCBI Taxonomy" id="386627"/>
    <lineage>
        <taxon>Eukaryota</taxon>
        <taxon>Fungi</taxon>
        <taxon>Dikarya</taxon>
        <taxon>Ascomycota</taxon>
        <taxon>Pezizomycotina</taxon>
        <taxon>Eurotiomycetes</taxon>
        <taxon>Chaetothyriomycetidae</taxon>
        <taxon>Chaetothyriales</taxon>
        <taxon>Herpotrichiellaceae</taxon>
        <taxon>Cladophialophora</taxon>
    </lineage>
</organism>
<keyword evidence="3" id="KW-1185">Reference proteome</keyword>
<dbReference type="InterPro" id="IPR037523">
    <property type="entry name" value="VOC_core"/>
</dbReference>
<dbReference type="Pfam" id="PF00903">
    <property type="entry name" value="Glyoxalase"/>
    <property type="match status" value="1"/>
</dbReference>